<dbReference type="CDD" id="cd06088">
    <property type="entry name" value="KOW_RPL14"/>
    <property type="match status" value="1"/>
</dbReference>
<comment type="caution">
    <text evidence="3">The sequence shown here is derived from an EMBL/GenBank/DDBJ whole genome shotgun (WGS) entry which is preliminary data.</text>
</comment>
<dbReference type="InterPro" id="IPR014722">
    <property type="entry name" value="Rib_uL2_dom2"/>
</dbReference>
<accession>A0A562J6M4</accession>
<dbReference type="EMBL" id="VLKI01000027">
    <property type="protein sequence ID" value="TWH78831.1"/>
    <property type="molecule type" value="Genomic_DNA"/>
</dbReference>
<dbReference type="Proteomes" id="UP000318667">
    <property type="component" value="Unassembled WGS sequence"/>
</dbReference>
<evidence type="ECO:0000256" key="2">
    <source>
        <dbReference type="ARBA" id="ARBA00023274"/>
    </source>
</evidence>
<keyword evidence="1 3" id="KW-0689">Ribosomal protein</keyword>
<evidence type="ECO:0000313" key="4">
    <source>
        <dbReference type="Proteomes" id="UP000318667"/>
    </source>
</evidence>
<sequence>MIPLVDSDSNPQPGQIVLIKRGRDAGQYAIIIRLMDERFVLLADGDKKKFDRPKKKNIQHLQLLNYISPEVQSSLKETGRVTNGKLRFALAKYVNEFVYDMKKGESFNGERRCN</sequence>
<name>A0A562J6M4_9BACI</name>
<proteinExistence type="predicted"/>
<dbReference type="InterPro" id="IPR041985">
    <property type="entry name" value="Ribosomal_eL14_KOW"/>
</dbReference>
<dbReference type="AlphaFoldDB" id="A0A562J6M4"/>
<keyword evidence="2" id="KW-0687">Ribonucleoprotein</keyword>
<organism evidence="3 4">
    <name type="scientific">Cytobacillus oceanisediminis</name>
    <dbReference type="NCBI Taxonomy" id="665099"/>
    <lineage>
        <taxon>Bacteria</taxon>
        <taxon>Bacillati</taxon>
        <taxon>Bacillota</taxon>
        <taxon>Bacilli</taxon>
        <taxon>Bacillales</taxon>
        <taxon>Bacillaceae</taxon>
        <taxon>Cytobacillus</taxon>
    </lineage>
</organism>
<protein>
    <submittedName>
        <fullName evidence="3">Ribosomal protein L14E/L6E/L27E</fullName>
    </submittedName>
</protein>
<dbReference type="InterPro" id="IPR008991">
    <property type="entry name" value="Translation_prot_SH3-like_sf"/>
</dbReference>
<dbReference type="GO" id="GO:0005840">
    <property type="term" value="C:ribosome"/>
    <property type="evidence" value="ECO:0007669"/>
    <property type="project" value="UniProtKB-KW"/>
</dbReference>
<dbReference type="Gene3D" id="2.30.30.30">
    <property type="match status" value="1"/>
</dbReference>
<dbReference type="GO" id="GO:1990904">
    <property type="term" value="C:ribonucleoprotein complex"/>
    <property type="evidence" value="ECO:0007669"/>
    <property type="project" value="UniProtKB-KW"/>
</dbReference>
<gene>
    <name evidence="3" type="ORF">IQ19_05196</name>
</gene>
<evidence type="ECO:0000313" key="3">
    <source>
        <dbReference type="EMBL" id="TWH78831.1"/>
    </source>
</evidence>
<dbReference type="SUPFAM" id="SSF50104">
    <property type="entry name" value="Translation proteins SH3-like domain"/>
    <property type="match status" value="1"/>
</dbReference>
<keyword evidence="4" id="KW-1185">Reference proteome</keyword>
<reference evidence="3 4" key="1">
    <citation type="journal article" date="2015" name="Stand. Genomic Sci.">
        <title>Genomic Encyclopedia of Bacterial and Archaeal Type Strains, Phase III: the genomes of soil and plant-associated and newly described type strains.</title>
        <authorList>
            <person name="Whitman W.B."/>
            <person name="Woyke T."/>
            <person name="Klenk H.P."/>
            <person name="Zhou Y."/>
            <person name="Lilburn T.G."/>
            <person name="Beck B.J."/>
            <person name="De Vos P."/>
            <person name="Vandamme P."/>
            <person name="Eisen J.A."/>
            <person name="Garrity G."/>
            <person name="Hugenholtz P."/>
            <person name="Kyrpides N.C."/>
        </authorList>
    </citation>
    <scope>NUCLEOTIDE SEQUENCE [LARGE SCALE GENOMIC DNA]</scope>
    <source>
        <strain evidence="3 4">CGMCC 1.10115</strain>
    </source>
</reference>
<evidence type="ECO:0000256" key="1">
    <source>
        <dbReference type="ARBA" id="ARBA00022980"/>
    </source>
</evidence>